<dbReference type="PROSITE" id="PS50887">
    <property type="entry name" value="GGDEF"/>
    <property type="match status" value="1"/>
</dbReference>
<dbReference type="Gene3D" id="3.30.70.270">
    <property type="match status" value="1"/>
</dbReference>
<dbReference type="Pfam" id="PF00990">
    <property type="entry name" value="GGDEF"/>
    <property type="match status" value="1"/>
</dbReference>
<feature type="transmembrane region" description="Helical" evidence="1">
    <location>
        <begin position="6"/>
        <end position="25"/>
    </location>
</feature>
<dbReference type="RefSeq" id="WP_022938462.1">
    <property type="nucleotide sequence ID" value="NZ_CABKRQ010000005.1"/>
</dbReference>
<evidence type="ECO:0000313" key="4">
    <source>
        <dbReference type="Proteomes" id="UP000247612"/>
    </source>
</evidence>
<gene>
    <name evidence="3" type="ORF">DES51_10317</name>
</gene>
<protein>
    <submittedName>
        <fullName evidence="3">Diguanylate cyclase (GGDEF)-like protein</fullName>
    </submittedName>
</protein>
<evidence type="ECO:0000256" key="1">
    <source>
        <dbReference type="SAM" id="Phobius"/>
    </source>
</evidence>
<dbReference type="InterPro" id="IPR029787">
    <property type="entry name" value="Nucleotide_cyclase"/>
</dbReference>
<dbReference type="GO" id="GO:0005886">
    <property type="term" value="C:plasma membrane"/>
    <property type="evidence" value="ECO:0007669"/>
    <property type="project" value="TreeGrafter"/>
</dbReference>
<dbReference type="SUPFAM" id="SSF55073">
    <property type="entry name" value="Nucleotide cyclase"/>
    <property type="match status" value="1"/>
</dbReference>
<dbReference type="InterPro" id="IPR043128">
    <property type="entry name" value="Rev_trsase/Diguanyl_cyclase"/>
</dbReference>
<sequence length="295" mass="34830">MNGRVYLLIIILFTILMVVFIYFIIQNQRLYAIKRRLDHYHLLASNCQWIFFEYDCETKTLAGINQRINMNSYIVHKEDEKKLVMINQRIKKGEMVHACLRLISGKEMHWYQVHLLKTGFIIIGMLMNIDAERQEQERLKERASLDPMTGFYNKIITKRLIDEWLMSADRQHIHALMLLDIDNFKALNDELGHYFGDEVLIGFTEQIRRLFRSSDILGRIGGDEFVIFMKDVSEFKIRERASQICEFSYRDIRISVSIGVAYAFKDGDNFETLYVKADKAMYEVKRSGKNGYTIC</sequence>
<dbReference type="CDD" id="cd01949">
    <property type="entry name" value="GGDEF"/>
    <property type="match status" value="1"/>
</dbReference>
<keyword evidence="1" id="KW-0812">Transmembrane</keyword>
<dbReference type="EMBL" id="QJKH01000003">
    <property type="protein sequence ID" value="PXX80426.1"/>
    <property type="molecule type" value="Genomic_DNA"/>
</dbReference>
<dbReference type="GO" id="GO:0052621">
    <property type="term" value="F:diguanylate cyclase activity"/>
    <property type="evidence" value="ECO:0007669"/>
    <property type="project" value="TreeGrafter"/>
</dbReference>
<accession>A0A318KXS8</accession>
<evidence type="ECO:0000313" key="3">
    <source>
        <dbReference type="EMBL" id="PXX80426.1"/>
    </source>
</evidence>
<keyword evidence="1" id="KW-1133">Transmembrane helix</keyword>
<dbReference type="GO" id="GO:1902201">
    <property type="term" value="P:negative regulation of bacterial-type flagellum-dependent cell motility"/>
    <property type="evidence" value="ECO:0007669"/>
    <property type="project" value="TreeGrafter"/>
</dbReference>
<dbReference type="NCBIfam" id="TIGR00254">
    <property type="entry name" value="GGDEF"/>
    <property type="match status" value="1"/>
</dbReference>
<dbReference type="AlphaFoldDB" id="A0A318KXS8"/>
<dbReference type="InterPro" id="IPR000160">
    <property type="entry name" value="GGDEF_dom"/>
</dbReference>
<evidence type="ECO:0000259" key="2">
    <source>
        <dbReference type="PROSITE" id="PS50887"/>
    </source>
</evidence>
<dbReference type="STRING" id="1034346.GCA_000313565_02160"/>
<keyword evidence="4" id="KW-1185">Reference proteome</keyword>
<dbReference type="SMART" id="SM00267">
    <property type="entry name" value="GGDEF"/>
    <property type="match status" value="1"/>
</dbReference>
<dbReference type="PANTHER" id="PTHR45138:SF9">
    <property type="entry name" value="DIGUANYLATE CYCLASE DGCM-RELATED"/>
    <property type="match status" value="1"/>
</dbReference>
<dbReference type="Proteomes" id="UP000247612">
    <property type="component" value="Unassembled WGS sequence"/>
</dbReference>
<organism evidence="3 4">
    <name type="scientific">Dielma fastidiosa</name>
    <dbReference type="NCBI Taxonomy" id="1034346"/>
    <lineage>
        <taxon>Bacteria</taxon>
        <taxon>Bacillati</taxon>
        <taxon>Bacillota</taxon>
        <taxon>Erysipelotrichia</taxon>
        <taxon>Erysipelotrichales</taxon>
        <taxon>Erysipelotrichaceae</taxon>
        <taxon>Dielma</taxon>
    </lineage>
</organism>
<dbReference type="PANTHER" id="PTHR45138">
    <property type="entry name" value="REGULATORY COMPONENTS OF SENSORY TRANSDUCTION SYSTEM"/>
    <property type="match status" value="1"/>
</dbReference>
<dbReference type="InterPro" id="IPR050469">
    <property type="entry name" value="Diguanylate_Cyclase"/>
</dbReference>
<name>A0A318KXS8_9FIRM</name>
<keyword evidence="1" id="KW-0472">Membrane</keyword>
<comment type="caution">
    <text evidence="3">The sequence shown here is derived from an EMBL/GenBank/DDBJ whole genome shotgun (WGS) entry which is preliminary data.</text>
</comment>
<feature type="domain" description="GGDEF" evidence="2">
    <location>
        <begin position="172"/>
        <end position="295"/>
    </location>
</feature>
<dbReference type="GO" id="GO:0043709">
    <property type="term" value="P:cell adhesion involved in single-species biofilm formation"/>
    <property type="evidence" value="ECO:0007669"/>
    <property type="project" value="TreeGrafter"/>
</dbReference>
<reference evidence="3 4" key="1">
    <citation type="submission" date="2018-05" db="EMBL/GenBank/DDBJ databases">
        <title>Genomic Encyclopedia of Type Strains, Phase IV (KMG-IV): sequencing the most valuable type-strain genomes for metagenomic binning, comparative biology and taxonomic classification.</title>
        <authorList>
            <person name="Goeker M."/>
        </authorList>
    </citation>
    <scope>NUCLEOTIDE SEQUENCE [LARGE SCALE GENOMIC DNA]</scope>
    <source>
        <strain evidence="3 4">JC118</strain>
    </source>
</reference>
<proteinExistence type="predicted"/>